<dbReference type="AlphaFoldDB" id="A0ABD5PWJ7"/>
<reference evidence="2 3" key="1">
    <citation type="journal article" date="2019" name="Int. J. Syst. Evol. Microbiol.">
        <title>The Global Catalogue of Microorganisms (GCM) 10K type strain sequencing project: providing services to taxonomists for standard genome sequencing and annotation.</title>
        <authorList>
            <consortium name="The Broad Institute Genomics Platform"/>
            <consortium name="The Broad Institute Genome Sequencing Center for Infectious Disease"/>
            <person name="Wu L."/>
            <person name="Ma J."/>
        </authorList>
    </citation>
    <scope>NUCLEOTIDE SEQUENCE [LARGE SCALE GENOMIC DNA]</scope>
    <source>
        <strain evidence="2 3">WLHS5</strain>
    </source>
</reference>
<feature type="compositionally biased region" description="Acidic residues" evidence="1">
    <location>
        <begin position="32"/>
        <end position="43"/>
    </location>
</feature>
<dbReference type="Proteomes" id="UP001595898">
    <property type="component" value="Unassembled WGS sequence"/>
</dbReference>
<comment type="caution">
    <text evidence="2">The sequence shown here is derived from an EMBL/GenBank/DDBJ whole genome shotgun (WGS) entry which is preliminary data.</text>
</comment>
<evidence type="ECO:0000313" key="2">
    <source>
        <dbReference type="EMBL" id="MFC4544336.1"/>
    </source>
</evidence>
<feature type="compositionally biased region" description="Acidic residues" evidence="1">
    <location>
        <begin position="214"/>
        <end position="223"/>
    </location>
</feature>
<dbReference type="InterPro" id="IPR036249">
    <property type="entry name" value="Thioredoxin-like_sf"/>
</dbReference>
<dbReference type="RefSeq" id="WP_250141070.1">
    <property type="nucleotide sequence ID" value="NZ_JALIQP010000003.1"/>
</dbReference>
<name>A0ABD5PWJ7_9EURY</name>
<proteinExistence type="predicted"/>
<dbReference type="Gene3D" id="3.40.30.10">
    <property type="entry name" value="Glutaredoxin"/>
    <property type="match status" value="1"/>
</dbReference>
<dbReference type="EMBL" id="JBHSFA010000011">
    <property type="protein sequence ID" value="MFC4544336.1"/>
    <property type="molecule type" value="Genomic_DNA"/>
</dbReference>
<sequence length="223" mass="23250">MNRRALLATAAGVGTIGASGCLDSVSGGSGDNESDEDDEDDGPPYEIELIDAPGSEAGTVTVPQSGQVVLVNFTRQFCPTSIGYLSNVGEAYDRLGSEFDLGPDGDVFVLSVIDWSQGATPSNDELVDWWVENDGYWPIGIDRSGAFFDEYHDTDNFPGTAAIDGDGEVHWSDLGGTTPSNIVSGVRATVEATSGVETDPDAGGNETEAVNTDSDGDDDPNAD</sequence>
<accession>A0ABD5PWJ7</accession>
<gene>
    <name evidence="2" type="ORF">ACFO5R_20615</name>
</gene>
<feature type="region of interest" description="Disordered" evidence="1">
    <location>
        <begin position="194"/>
        <end position="223"/>
    </location>
</feature>
<evidence type="ECO:0000313" key="3">
    <source>
        <dbReference type="Proteomes" id="UP001595898"/>
    </source>
</evidence>
<feature type="region of interest" description="Disordered" evidence="1">
    <location>
        <begin position="16"/>
        <end position="45"/>
    </location>
</feature>
<keyword evidence="3" id="KW-1185">Reference proteome</keyword>
<evidence type="ECO:0000256" key="1">
    <source>
        <dbReference type="SAM" id="MobiDB-lite"/>
    </source>
</evidence>
<dbReference type="PROSITE" id="PS51257">
    <property type="entry name" value="PROKAR_LIPOPROTEIN"/>
    <property type="match status" value="1"/>
</dbReference>
<organism evidence="2 3">
    <name type="scientific">Halosolutus amylolyticus</name>
    <dbReference type="NCBI Taxonomy" id="2932267"/>
    <lineage>
        <taxon>Archaea</taxon>
        <taxon>Methanobacteriati</taxon>
        <taxon>Methanobacteriota</taxon>
        <taxon>Stenosarchaea group</taxon>
        <taxon>Halobacteria</taxon>
        <taxon>Halobacteriales</taxon>
        <taxon>Natrialbaceae</taxon>
        <taxon>Halosolutus</taxon>
    </lineage>
</organism>
<protein>
    <submittedName>
        <fullName evidence="2">TlpA family protein disulfide reductase</fullName>
    </submittedName>
</protein>
<dbReference type="SUPFAM" id="SSF52833">
    <property type="entry name" value="Thioredoxin-like"/>
    <property type="match status" value="1"/>
</dbReference>